<evidence type="ECO:0000313" key="3">
    <source>
        <dbReference type="EMBL" id="CAD8888884.1"/>
    </source>
</evidence>
<evidence type="ECO:0000256" key="1">
    <source>
        <dbReference type="SAM" id="MobiDB-lite"/>
    </source>
</evidence>
<evidence type="ECO:0008006" key="4">
    <source>
        <dbReference type="Google" id="ProtNLM"/>
    </source>
</evidence>
<dbReference type="EMBL" id="HBFR01022400">
    <property type="protein sequence ID" value="CAD8888884.1"/>
    <property type="molecule type" value="Transcribed_RNA"/>
</dbReference>
<dbReference type="SUPFAM" id="SSF53474">
    <property type="entry name" value="alpha/beta-Hydrolases"/>
    <property type="match status" value="1"/>
</dbReference>
<gene>
    <name evidence="2" type="ORF">CHYS00102_LOCUS16083</name>
    <name evidence="3" type="ORF">CHYS00102_LOCUS16084</name>
</gene>
<sequence>MVSYRTPRGYDAKFGRSLQRPDSPPYGSSAAWAVKSYLEHQGRKFQTRFDPLTYVKITEQMDSHDVGRGREGGCAGALGRVVVPSVVLGIDSDVLYPLHEQEELAGHLRGSSVVAIRSDAGHDGFLLEQEQVGKAVANFLEGLPSSPS</sequence>
<dbReference type="Gene3D" id="3.40.50.1820">
    <property type="entry name" value="alpha/beta hydrolase"/>
    <property type="match status" value="1"/>
</dbReference>
<proteinExistence type="predicted"/>
<evidence type="ECO:0000313" key="2">
    <source>
        <dbReference type="EMBL" id="CAD8888883.1"/>
    </source>
</evidence>
<dbReference type="GO" id="GO:0009086">
    <property type="term" value="P:methionine biosynthetic process"/>
    <property type="evidence" value="ECO:0007669"/>
    <property type="project" value="TreeGrafter"/>
</dbReference>
<dbReference type="AlphaFoldDB" id="A0A6U5HE77"/>
<protein>
    <recommendedName>
        <fullName evidence="4">AB hydrolase-1 domain-containing protein</fullName>
    </recommendedName>
</protein>
<dbReference type="EMBL" id="HBFR01022399">
    <property type="protein sequence ID" value="CAD8888883.1"/>
    <property type="molecule type" value="Transcribed_RNA"/>
</dbReference>
<accession>A0A6U5HE77</accession>
<name>A0A6U5HE77_9STRA</name>
<dbReference type="InterPro" id="IPR008220">
    <property type="entry name" value="HAT_MetX-like"/>
</dbReference>
<dbReference type="GO" id="GO:0004414">
    <property type="term" value="F:homoserine O-acetyltransferase activity"/>
    <property type="evidence" value="ECO:0007669"/>
    <property type="project" value="TreeGrafter"/>
</dbReference>
<feature type="region of interest" description="Disordered" evidence="1">
    <location>
        <begin position="1"/>
        <end position="27"/>
    </location>
</feature>
<reference evidence="2" key="1">
    <citation type="submission" date="2021-01" db="EMBL/GenBank/DDBJ databases">
        <authorList>
            <person name="Corre E."/>
            <person name="Pelletier E."/>
            <person name="Niang G."/>
            <person name="Scheremetjew M."/>
            <person name="Finn R."/>
            <person name="Kale V."/>
            <person name="Holt S."/>
            <person name="Cochrane G."/>
            <person name="Meng A."/>
            <person name="Brown T."/>
            <person name="Cohen L."/>
        </authorList>
    </citation>
    <scope>NUCLEOTIDE SEQUENCE</scope>
    <source>
        <strain evidence="2">308</strain>
    </source>
</reference>
<dbReference type="PANTHER" id="PTHR32268">
    <property type="entry name" value="HOMOSERINE O-ACETYLTRANSFERASE"/>
    <property type="match status" value="1"/>
</dbReference>
<organism evidence="2">
    <name type="scientific">Corethron hystrix</name>
    <dbReference type="NCBI Taxonomy" id="216773"/>
    <lineage>
        <taxon>Eukaryota</taxon>
        <taxon>Sar</taxon>
        <taxon>Stramenopiles</taxon>
        <taxon>Ochrophyta</taxon>
        <taxon>Bacillariophyta</taxon>
        <taxon>Coscinodiscophyceae</taxon>
        <taxon>Corethrophycidae</taxon>
        <taxon>Corethrales</taxon>
        <taxon>Corethraceae</taxon>
        <taxon>Corethron</taxon>
    </lineage>
</organism>
<dbReference type="GO" id="GO:0009092">
    <property type="term" value="P:homoserine metabolic process"/>
    <property type="evidence" value="ECO:0007669"/>
    <property type="project" value="TreeGrafter"/>
</dbReference>
<dbReference type="InterPro" id="IPR029058">
    <property type="entry name" value="AB_hydrolase_fold"/>
</dbReference>
<dbReference type="PANTHER" id="PTHR32268:SF11">
    <property type="entry name" value="HOMOSERINE O-ACETYLTRANSFERASE"/>
    <property type="match status" value="1"/>
</dbReference>